<dbReference type="Gene3D" id="3.40.50.720">
    <property type="entry name" value="NAD(P)-binding Rossmann-like Domain"/>
    <property type="match status" value="1"/>
</dbReference>
<evidence type="ECO:0000313" key="3">
    <source>
        <dbReference type="EMBL" id="ARF76321.1"/>
    </source>
</evidence>
<keyword evidence="4" id="KW-1185">Reference proteome</keyword>
<dbReference type="PRINTS" id="PR00081">
    <property type="entry name" value="GDHRDH"/>
</dbReference>
<dbReference type="PANTHER" id="PTHR44196">
    <property type="entry name" value="DEHYDROGENASE/REDUCTASE SDR FAMILY MEMBER 7B"/>
    <property type="match status" value="1"/>
</dbReference>
<reference evidence="3 4" key="1">
    <citation type="submission" date="2017-04" db="EMBL/GenBank/DDBJ databases">
        <title>The complete genome sequence of Streptomyces albolongus YIM 101047, the producer of novel bafilomycins and novel odoriferous sesquiterpenoids.</title>
        <authorList>
            <person name="Yin M."/>
            <person name="Jiang Y."/>
        </authorList>
    </citation>
    <scope>NUCLEOTIDE SEQUENCE [LARGE SCALE GENOMIC DNA]</scope>
    <source>
        <strain evidence="3 4">YIM 101047</strain>
    </source>
</reference>
<accession>A0ABC8C0K2</accession>
<comment type="similarity">
    <text evidence="1">Belongs to the short-chain dehydrogenases/reductases (SDR) family.</text>
</comment>
<organism evidence="3 4">
    <name type="scientific">Kitasatospora albolonga</name>
    <dbReference type="NCBI Taxonomy" id="68173"/>
    <lineage>
        <taxon>Bacteria</taxon>
        <taxon>Bacillati</taxon>
        <taxon>Actinomycetota</taxon>
        <taxon>Actinomycetes</taxon>
        <taxon>Kitasatosporales</taxon>
        <taxon>Streptomycetaceae</taxon>
        <taxon>Kitasatospora</taxon>
    </lineage>
</organism>
<dbReference type="Pfam" id="PF00106">
    <property type="entry name" value="adh_short"/>
    <property type="match status" value="1"/>
</dbReference>
<dbReference type="CDD" id="cd05233">
    <property type="entry name" value="SDR_c"/>
    <property type="match status" value="1"/>
</dbReference>
<dbReference type="EMBL" id="CP020563">
    <property type="protein sequence ID" value="ARF76321.1"/>
    <property type="molecule type" value="Genomic_DNA"/>
</dbReference>
<dbReference type="GO" id="GO:0016491">
    <property type="term" value="F:oxidoreductase activity"/>
    <property type="evidence" value="ECO:0007669"/>
    <property type="project" value="UniProtKB-KW"/>
</dbReference>
<sequence length="265" mass="28109">MSQPAQPTRSTAPLDGRRVVITGASRDFGRTLAIRFAQQGAEVYLSARTRKAAEAVAQEIRDLGLGPAHSFACDLTDPAAVRAFAEGVGELTPAVDILVHNGARWLEGTDLLSVEDDDVVDTIASGATGTALVTKSFLPLLLASEQPDIVGMVSVCGVPGNHRSEAHAAFYAAKSAQAGFLDVLSARLRPQGVRVIGLYPPDFDNHDPLSADWESAERTASSQLTAQSLSECVLFAVGQPRDCFIRSFHFEQVREPGPAPEEGTG</sequence>
<dbReference type="RefSeq" id="WP_084751724.1">
    <property type="nucleotide sequence ID" value="NZ_CP020563.1"/>
</dbReference>
<evidence type="ECO:0000256" key="2">
    <source>
        <dbReference type="ARBA" id="ARBA00023002"/>
    </source>
</evidence>
<keyword evidence="2" id="KW-0560">Oxidoreductase</keyword>
<evidence type="ECO:0000256" key="1">
    <source>
        <dbReference type="ARBA" id="ARBA00006484"/>
    </source>
</evidence>
<dbReference type="InterPro" id="IPR002347">
    <property type="entry name" value="SDR_fam"/>
</dbReference>
<dbReference type="InterPro" id="IPR036291">
    <property type="entry name" value="NAD(P)-bd_dom_sf"/>
</dbReference>
<dbReference type="KEGG" id="kab:B7C62_31590"/>
<dbReference type="AlphaFoldDB" id="A0ABC8C0K2"/>
<dbReference type="PANTHER" id="PTHR44196:SF1">
    <property type="entry name" value="DEHYDROGENASE_REDUCTASE SDR FAMILY MEMBER 7B"/>
    <property type="match status" value="1"/>
</dbReference>
<dbReference type="Proteomes" id="UP000192251">
    <property type="component" value="Chromosome"/>
</dbReference>
<protein>
    <submittedName>
        <fullName evidence="3">Short-chain dehydrogenase</fullName>
    </submittedName>
</protein>
<evidence type="ECO:0000313" key="4">
    <source>
        <dbReference type="Proteomes" id="UP000192251"/>
    </source>
</evidence>
<proteinExistence type="inferred from homology"/>
<gene>
    <name evidence="3" type="ORF">B7C62_31590</name>
</gene>
<name>A0ABC8C0K2_9ACTN</name>
<dbReference type="SUPFAM" id="SSF51735">
    <property type="entry name" value="NAD(P)-binding Rossmann-fold domains"/>
    <property type="match status" value="1"/>
</dbReference>